<sequence>MKIQSNTIIVIMLFIVTIVVSYFTAEEKIPTLEYEDHPIESIDITETEITDLSTHSPEDFGANGFDNNPDTTSLQKAIDHSDTLLLKDGARYIIDEPLESSHTITIKSEDSDRPAMIIQRNSESALLINNEEKVSTFVSKKIAYNQPYVVLNDTEGMEPGDLIHLVSSKLWFWDNRGYLKKGEMHRIKKIEGNKVYLDSNTNGKYNVGIDEIVMAKVYPQISLELSNVSFAHPSPLKTVMIKVNYTIDANINNVSVTNSQLLGIQLKNTYNSIVNNVKINLGTTKDITSGYGIQDWGGRGTLITNSTFARVRRGVDFSGDTPSRFGTVTNSKAYGYKDGVLASGNSGFGTHSTADHITFKNNYVKNFSYGFLSRGTNITVENNVHEGYSRSFIAVSLGNHVNIVNNSYKSINKSSLEGFIMLLDSYKGTIEVSGNNIERLNGPLIKGKIENLQDLTVGKNSVTIQEE</sequence>
<keyword evidence="1" id="KW-0812">Transmembrane</keyword>
<name>A0ABV4YYV5_9BACI</name>
<reference evidence="2 3" key="1">
    <citation type="submission" date="2024-05" db="EMBL/GenBank/DDBJ databases">
        <authorList>
            <person name="Venkateswaran K."/>
        </authorList>
    </citation>
    <scope>NUCLEOTIDE SEQUENCE [LARGE SCALE GENOMIC DNA]</scope>
    <source>
        <strain evidence="2 3">179-C4-2-HS</strain>
    </source>
</reference>
<dbReference type="InterPro" id="IPR006626">
    <property type="entry name" value="PbH1"/>
</dbReference>
<protein>
    <recommendedName>
        <fullName evidence="4">Right handed beta helix domain-containing protein</fullName>
    </recommendedName>
</protein>
<comment type="caution">
    <text evidence="2">The sequence shown here is derived from an EMBL/GenBank/DDBJ whole genome shotgun (WGS) entry which is preliminary data.</text>
</comment>
<keyword evidence="1" id="KW-0472">Membrane</keyword>
<evidence type="ECO:0008006" key="4">
    <source>
        <dbReference type="Google" id="ProtNLM"/>
    </source>
</evidence>
<dbReference type="RefSeq" id="WP_306074578.1">
    <property type="nucleotide sequence ID" value="NZ_JAROBZ020000002.1"/>
</dbReference>
<dbReference type="Proteomes" id="UP001241748">
    <property type="component" value="Unassembled WGS sequence"/>
</dbReference>
<feature type="transmembrane region" description="Helical" evidence="1">
    <location>
        <begin position="7"/>
        <end position="25"/>
    </location>
</feature>
<gene>
    <name evidence="2" type="ORF">P5G62_023225</name>
</gene>
<evidence type="ECO:0000256" key="1">
    <source>
        <dbReference type="SAM" id="Phobius"/>
    </source>
</evidence>
<dbReference type="Gene3D" id="2.160.20.10">
    <property type="entry name" value="Single-stranded right-handed beta-helix, Pectin lyase-like"/>
    <property type="match status" value="1"/>
</dbReference>
<proteinExistence type="predicted"/>
<keyword evidence="1" id="KW-1133">Transmembrane helix</keyword>
<dbReference type="SMART" id="SM00710">
    <property type="entry name" value="PbH1"/>
    <property type="match status" value="4"/>
</dbReference>
<dbReference type="InterPro" id="IPR011050">
    <property type="entry name" value="Pectin_lyase_fold/virulence"/>
</dbReference>
<evidence type="ECO:0000313" key="2">
    <source>
        <dbReference type="EMBL" id="MFB3170022.1"/>
    </source>
</evidence>
<accession>A0ABV4YYV5</accession>
<dbReference type="SUPFAM" id="SSF51126">
    <property type="entry name" value="Pectin lyase-like"/>
    <property type="match status" value="1"/>
</dbReference>
<evidence type="ECO:0000313" key="3">
    <source>
        <dbReference type="Proteomes" id="UP001241748"/>
    </source>
</evidence>
<dbReference type="EMBL" id="JAROBZ020000002">
    <property type="protein sequence ID" value="MFB3170022.1"/>
    <property type="molecule type" value="Genomic_DNA"/>
</dbReference>
<dbReference type="InterPro" id="IPR012334">
    <property type="entry name" value="Pectin_lyas_fold"/>
</dbReference>
<organism evidence="2 3">
    <name type="scientific">Neobacillus driksii</name>
    <dbReference type="NCBI Taxonomy" id="3035913"/>
    <lineage>
        <taxon>Bacteria</taxon>
        <taxon>Bacillati</taxon>
        <taxon>Bacillota</taxon>
        <taxon>Bacilli</taxon>
        <taxon>Bacillales</taxon>
        <taxon>Bacillaceae</taxon>
        <taxon>Neobacillus</taxon>
    </lineage>
</organism>
<keyword evidence="3" id="KW-1185">Reference proteome</keyword>